<dbReference type="RefSeq" id="XP_051449431.1">
    <property type="nucleotide sequence ID" value="XM_051592851.1"/>
</dbReference>
<reference evidence="5" key="1">
    <citation type="submission" date="2021-06" db="EMBL/GenBank/DDBJ databases">
        <authorList>
            <consortium name="DOE Joint Genome Institute"/>
            <person name="Mondo S.J."/>
            <person name="Amses K.R."/>
            <person name="Simmons D.R."/>
            <person name="Longcore J.E."/>
            <person name="Seto K."/>
            <person name="Alves G.H."/>
            <person name="Bonds A.E."/>
            <person name="Quandt C.A."/>
            <person name="Davis W.J."/>
            <person name="Chang Y."/>
            <person name="Letcher P.M."/>
            <person name="Powell M.J."/>
            <person name="Kuo A."/>
            <person name="Labutti K."/>
            <person name="Pangilinan J."/>
            <person name="Andreopoulos W."/>
            <person name="Tritt A."/>
            <person name="Riley R."/>
            <person name="Hundley H."/>
            <person name="Johnson J."/>
            <person name="Lipzen A."/>
            <person name="Barry K."/>
            <person name="Berbee M.L."/>
            <person name="Buchler N.E."/>
            <person name="Grigoriev I.V."/>
            <person name="Spatafora J.W."/>
            <person name="Stajich J.E."/>
            <person name="James T.Y."/>
        </authorList>
    </citation>
    <scope>NUCLEOTIDE SEQUENCE</scope>
    <source>
        <strain evidence="5">AG</strain>
    </source>
</reference>
<evidence type="ECO:0000313" key="6">
    <source>
        <dbReference type="Proteomes" id="UP001206595"/>
    </source>
</evidence>
<organism evidence="5 6">
    <name type="scientific">Umbelopsis ramanniana AG</name>
    <dbReference type="NCBI Taxonomy" id="1314678"/>
    <lineage>
        <taxon>Eukaryota</taxon>
        <taxon>Fungi</taxon>
        <taxon>Fungi incertae sedis</taxon>
        <taxon>Mucoromycota</taxon>
        <taxon>Mucoromycotina</taxon>
        <taxon>Umbelopsidomycetes</taxon>
        <taxon>Umbelopsidales</taxon>
        <taxon>Umbelopsidaceae</taxon>
        <taxon>Umbelopsis</taxon>
    </lineage>
</organism>
<keyword evidence="4" id="KW-0688">Ribosomal frameshifting</keyword>
<comment type="function">
    <text evidence="1">Ornithine decarboxylase (ODC) antizyme protein that negatively regulates ODC activity and intracellular polyamine biosynthesis in response to increased intracellular polyamine levels. Binds to ODC monomers, inhibiting the assembly of the functional ODC homodimer, and targets the monomers for ubiquitin-independent proteolytic destruction by the 26S proteasome.</text>
</comment>
<reference evidence="5" key="2">
    <citation type="journal article" date="2022" name="Proc. Natl. Acad. Sci. U.S.A.">
        <title>Diploid-dominant life cycles characterize the early evolution of Fungi.</title>
        <authorList>
            <person name="Amses K.R."/>
            <person name="Simmons D.R."/>
            <person name="Longcore J.E."/>
            <person name="Mondo S.J."/>
            <person name="Seto K."/>
            <person name="Jeronimo G.H."/>
            <person name="Bonds A.E."/>
            <person name="Quandt C.A."/>
            <person name="Davis W.J."/>
            <person name="Chang Y."/>
            <person name="Federici B.A."/>
            <person name="Kuo A."/>
            <person name="LaButti K."/>
            <person name="Pangilinan J."/>
            <person name="Andreopoulos W."/>
            <person name="Tritt A."/>
            <person name="Riley R."/>
            <person name="Hundley H."/>
            <person name="Johnson J."/>
            <person name="Lipzen A."/>
            <person name="Barry K."/>
            <person name="Lang B.F."/>
            <person name="Cuomo C.A."/>
            <person name="Buchler N.E."/>
            <person name="Grigoriev I.V."/>
            <person name="Spatafora J.W."/>
            <person name="Stajich J.E."/>
            <person name="James T.Y."/>
        </authorList>
    </citation>
    <scope>NUCLEOTIDE SEQUENCE</scope>
    <source>
        <strain evidence="5">AG</strain>
    </source>
</reference>
<evidence type="ECO:0000256" key="1">
    <source>
        <dbReference type="ARBA" id="ARBA00002307"/>
    </source>
</evidence>
<evidence type="ECO:0000256" key="2">
    <source>
        <dbReference type="ARBA" id="ARBA00008796"/>
    </source>
</evidence>
<gene>
    <name evidence="5" type="ORF">K450DRAFT_267770</name>
</gene>
<dbReference type="InterPro" id="IPR016181">
    <property type="entry name" value="Acyl_CoA_acyltransferase"/>
</dbReference>
<dbReference type="InterPro" id="IPR038581">
    <property type="entry name" value="ODC_AZ_sf"/>
</dbReference>
<dbReference type="EMBL" id="MU620893">
    <property type="protein sequence ID" value="KAI8584427.1"/>
    <property type="molecule type" value="Genomic_DNA"/>
</dbReference>
<dbReference type="GO" id="GO:0008073">
    <property type="term" value="F:ornithine decarboxylase inhibitor activity"/>
    <property type="evidence" value="ECO:0007669"/>
    <property type="project" value="InterPro"/>
</dbReference>
<evidence type="ECO:0000256" key="3">
    <source>
        <dbReference type="ARBA" id="ARBA00011486"/>
    </source>
</evidence>
<protein>
    <recommendedName>
        <fullName evidence="7">Ornithine decarboxylase antizyme</fullName>
    </recommendedName>
</protein>
<name>A0AAD5EJE0_UMBRA</name>
<dbReference type="SUPFAM" id="SSF55729">
    <property type="entry name" value="Acyl-CoA N-acyltransferases (Nat)"/>
    <property type="match status" value="1"/>
</dbReference>
<dbReference type="Pfam" id="PF02100">
    <property type="entry name" value="ODC_AZ"/>
    <property type="match status" value="1"/>
</dbReference>
<keyword evidence="6" id="KW-1185">Reference proteome</keyword>
<accession>A0AAD5EJE0</accession>
<comment type="subunit">
    <text evidence="3">Interacts with ODC and thereby sterically blocks ODC homodimerization.</text>
</comment>
<evidence type="ECO:0000313" key="5">
    <source>
        <dbReference type="EMBL" id="KAI8584427.1"/>
    </source>
</evidence>
<proteinExistence type="inferred from homology"/>
<dbReference type="InterPro" id="IPR002993">
    <property type="entry name" value="ODC_AZ"/>
</dbReference>
<comment type="similarity">
    <text evidence="2">Belongs to the ODC antizyme family.</text>
</comment>
<dbReference type="Gene3D" id="3.40.630.60">
    <property type="match status" value="1"/>
</dbReference>
<dbReference type="Proteomes" id="UP001206595">
    <property type="component" value="Unassembled WGS sequence"/>
</dbReference>
<dbReference type="GO" id="GO:0075523">
    <property type="term" value="P:viral translational frameshifting"/>
    <property type="evidence" value="ECO:0007669"/>
    <property type="project" value="UniProtKB-KW"/>
</dbReference>
<comment type="caution">
    <text evidence="5">The sequence shown here is derived from an EMBL/GenBank/DDBJ whole genome shotgun (WGS) entry which is preliminary data.</text>
</comment>
<evidence type="ECO:0008006" key="7">
    <source>
        <dbReference type="Google" id="ProtNLM"/>
    </source>
</evidence>
<evidence type="ECO:0000256" key="4">
    <source>
        <dbReference type="ARBA" id="ARBA00022758"/>
    </source>
</evidence>
<dbReference type="GeneID" id="75918193"/>
<sequence>MILTTQSCNETRPILLQSLNAAASAPPSPPLEPVDREHVHVELSRFRSINVVEKKEAVSGFAKALFPDSPISKEIKQSLNVTVSKEGLGLEFIECQAFIWNDTIFMQPPAALSGPTTWADGEFQRCIISLIEMAENRSDCNRLVVAIDHPVNNGNLLRAFMYVGFTLVHPQTYHQKSDFILFGYEI</sequence>
<dbReference type="AlphaFoldDB" id="A0AAD5EJE0"/>